<sequence length="332" mass="39369">MNSQSEKSNLYEVWEKYDSPKTLNQPELILKFLEDIIIATEGRLNTDYYSGGYADNLHSVKKVGKYFYLYWKNFEEYVKQGADLDENKAMDIAIFGNNIFIYQALDIKSLIFLEDENNLYVVINCRYFSKKELIKEITKNYRINKCNIIEVEDSHYIEYIFKDSNNYNHSCQLIPFPISALLIQEKNNPLHESTTQRIMHLVTLDEFRLLLSNWYKEINTLVDYQDERKIKNLGNEIRTETERILKYFILKNTHYGNENFDNLEPIYKDLLNNYGHVQLGDLTKKLAKVNFVVPKDFVITLNTLSHDSGKTPYKKDIELALNNFNRILEKYF</sequence>
<evidence type="ECO:0000313" key="1">
    <source>
        <dbReference type="EMBL" id="KLA29506.1"/>
    </source>
</evidence>
<dbReference type="PATRIC" id="fig|1396.428.peg.4666"/>
<comment type="caution">
    <text evidence="1">The sequence shown here is derived from an EMBL/GenBank/DDBJ whole genome shotgun (WGS) entry which is preliminary data.</text>
</comment>
<evidence type="ECO:0000313" key="2">
    <source>
        <dbReference type="Proteomes" id="UP000035214"/>
    </source>
</evidence>
<protein>
    <submittedName>
        <fullName evidence="1">Uncharacterized protein</fullName>
    </submittedName>
</protein>
<dbReference type="AlphaFoldDB" id="A0A0G8EZ19"/>
<name>A0A0G8EZ19_BACCE</name>
<organism evidence="1 2">
    <name type="scientific">Bacillus cereus</name>
    <dbReference type="NCBI Taxonomy" id="1396"/>
    <lineage>
        <taxon>Bacteria</taxon>
        <taxon>Bacillati</taxon>
        <taxon>Bacillota</taxon>
        <taxon>Bacilli</taxon>
        <taxon>Bacillales</taxon>
        <taxon>Bacillaceae</taxon>
        <taxon>Bacillus</taxon>
        <taxon>Bacillus cereus group</taxon>
    </lineage>
</organism>
<dbReference type="EMBL" id="LCYI01000022">
    <property type="protein sequence ID" value="KLA29506.1"/>
    <property type="molecule type" value="Genomic_DNA"/>
</dbReference>
<gene>
    <name evidence="1" type="ORF">B4077_3567</name>
</gene>
<accession>A0A0G8EZ19</accession>
<reference evidence="1 2" key="1">
    <citation type="submission" date="2015-04" db="EMBL/GenBank/DDBJ databases">
        <title>Draft Genome Sequences of Eight Spore-Forming Food Isolates of Bacillus cereus Genome sequencing.</title>
        <authorList>
            <person name="Krawcyk A.O."/>
            <person name="de Jong A."/>
            <person name="Eijlander R.T."/>
            <person name="Berendsen E.M."/>
            <person name="Holsappel S."/>
            <person name="Wells-Bennik M."/>
            <person name="Kuipers O.P."/>
        </authorList>
    </citation>
    <scope>NUCLEOTIDE SEQUENCE [LARGE SCALE GENOMIC DNA]</scope>
    <source>
        <strain evidence="1 2">B4077</strain>
    </source>
</reference>
<proteinExistence type="predicted"/>
<dbReference type="RefSeq" id="WP_046955364.1">
    <property type="nucleotide sequence ID" value="NZ_LCYI01000022.1"/>
</dbReference>
<dbReference type="Proteomes" id="UP000035214">
    <property type="component" value="Unassembled WGS sequence"/>
</dbReference>